<dbReference type="RefSeq" id="WP_063479144.1">
    <property type="nucleotide sequence ID" value="NZ_CP147845.1"/>
</dbReference>
<protein>
    <submittedName>
        <fullName evidence="2">Uncharacterized protein</fullName>
    </submittedName>
</protein>
<proteinExistence type="predicted"/>
<dbReference type="GeneID" id="97556399"/>
<name>A0A163LG02_9BACL</name>
<feature type="region of interest" description="Disordered" evidence="1">
    <location>
        <begin position="1"/>
        <end position="30"/>
    </location>
</feature>
<keyword evidence="3" id="KW-1185">Reference proteome</keyword>
<dbReference type="Proteomes" id="UP000076796">
    <property type="component" value="Unassembled WGS sequence"/>
</dbReference>
<evidence type="ECO:0000256" key="1">
    <source>
        <dbReference type="SAM" id="MobiDB-lite"/>
    </source>
</evidence>
<comment type="caution">
    <text evidence="2">The sequence shown here is derived from an EMBL/GenBank/DDBJ whole genome shotgun (WGS) entry which is preliminary data.</text>
</comment>
<sequence>MKQEGEQEVKGLDLWESAATDRDDKVQGASRDLPQAIYQLGIKDEKEKCSLNGVGAVKPQIKQSAY</sequence>
<dbReference type="EMBL" id="LWMH01000001">
    <property type="protein sequence ID" value="KZS48098.1"/>
    <property type="molecule type" value="Genomic_DNA"/>
</dbReference>
<gene>
    <name evidence="2" type="ORF">AWU65_20290</name>
</gene>
<dbReference type="AlphaFoldDB" id="A0A163LG02"/>
<organism evidence="2 3">
    <name type="scientific">Paenibacillus glucanolyticus</name>
    <dbReference type="NCBI Taxonomy" id="59843"/>
    <lineage>
        <taxon>Bacteria</taxon>
        <taxon>Bacillati</taxon>
        <taxon>Bacillota</taxon>
        <taxon>Bacilli</taxon>
        <taxon>Bacillales</taxon>
        <taxon>Paenibacillaceae</taxon>
        <taxon>Paenibacillus</taxon>
    </lineage>
</organism>
<accession>A0A163LG02</accession>
<feature type="compositionally biased region" description="Basic and acidic residues" evidence="1">
    <location>
        <begin position="1"/>
        <end position="26"/>
    </location>
</feature>
<evidence type="ECO:0000313" key="3">
    <source>
        <dbReference type="Proteomes" id="UP000076796"/>
    </source>
</evidence>
<evidence type="ECO:0000313" key="2">
    <source>
        <dbReference type="EMBL" id="KZS48098.1"/>
    </source>
</evidence>
<reference evidence="2" key="1">
    <citation type="journal article" date="2016" name="Genome Announc.">
        <title>Draft genomes of two strains of Paenibacillus glucanolyticus with capability to degrade lignocellulose.</title>
        <authorList>
            <person name="Mathews S.L."/>
            <person name="Pawlak J."/>
            <person name="Grunden A.M."/>
        </authorList>
    </citation>
    <scope>NUCLEOTIDE SEQUENCE [LARGE SCALE GENOMIC DNA]</scope>
    <source>
        <strain evidence="2">SLM1</strain>
    </source>
</reference>